<dbReference type="InterPro" id="IPR012340">
    <property type="entry name" value="NA-bd_OB-fold"/>
</dbReference>
<gene>
    <name evidence="2" type="ORF">EOE65_12850</name>
</gene>
<evidence type="ECO:0000313" key="3">
    <source>
        <dbReference type="Proteomes" id="UP000282818"/>
    </source>
</evidence>
<keyword evidence="1" id="KW-0812">Transmembrane</keyword>
<evidence type="ECO:0000256" key="1">
    <source>
        <dbReference type="SAM" id="Phobius"/>
    </source>
</evidence>
<proteinExistence type="predicted"/>
<feature type="transmembrane region" description="Helical" evidence="1">
    <location>
        <begin position="85"/>
        <end position="110"/>
    </location>
</feature>
<evidence type="ECO:0008006" key="4">
    <source>
        <dbReference type="Google" id="ProtNLM"/>
    </source>
</evidence>
<evidence type="ECO:0000313" key="2">
    <source>
        <dbReference type="EMBL" id="RVU29950.1"/>
    </source>
</evidence>
<name>A0A437Q604_9GAMM</name>
<sequence length="194" mass="21414">MSIFKGRLKNLNEEQGYGVISTPDAAGEVRFDLKDLEHYGTPWIGEKLVFSLKPGVDGHFRAVRVKPTATAVGNVRINRIKSSEYAYVLIPFIGALIACTFSVIPLLLYISMSLLAGYVVTLNQHHQKRRVNKHSVALAAIEALGGWPGSVLSKRALNIGYQNRKFAIFSLINQRLHILLWAGVAIMTIVSIVS</sequence>
<feature type="transmembrane region" description="Helical" evidence="1">
    <location>
        <begin position="176"/>
        <end position="193"/>
    </location>
</feature>
<keyword evidence="1" id="KW-0472">Membrane</keyword>
<keyword evidence="1" id="KW-1133">Transmembrane helix</keyword>
<dbReference type="SUPFAM" id="SSF50249">
    <property type="entry name" value="Nucleic acid-binding proteins"/>
    <property type="match status" value="1"/>
</dbReference>
<dbReference type="AlphaFoldDB" id="A0A437Q604"/>
<organism evidence="2 3">
    <name type="scientific">Neptunomonas marina</name>
    <dbReference type="NCBI Taxonomy" id="1815562"/>
    <lineage>
        <taxon>Bacteria</taxon>
        <taxon>Pseudomonadati</taxon>
        <taxon>Pseudomonadota</taxon>
        <taxon>Gammaproteobacteria</taxon>
        <taxon>Oceanospirillales</taxon>
        <taxon>Oceanospirillaceae</taxon>
        <taxon>Neptunomonas</taxon>
    </lineage>
</organism>
<dbReference type="RefSeq" id="WP_127694735.1">
    <property type="nucleotide sequence ID" value="NZ_SACQ01000006.1"/>
</dbReference>
<dbReference type="Gene3D" id="2.40.50.140">
    <property type="entry name" value="Nucleic acid-binding proteins"/>
    <property type="match status" value="1"/>
</dbReference>
<dbReference type="Proteomes" id="UP000282818">
    <property type="component" value="Unassembled WGS sequence"/>
</dbReference>
<keyword evidence="3" id="KW-1185">Reference proteome</keyword>
<comment type="caution">
    <text evidence="2">The sequence shown here is derived from an EMBL/GenBank/DDBJ whole genome shotgun (WGS) entry which is preliminary data.</text>
</comment>
<dbReference type="EMBL" id="SACQ01000006">
    <property type="protein sequence ID" value="RVU29950.1"/>
    <property type="molecule type" value="Genomic_DNA"/>
</dbReference>
<reference evidence="2 3" key="1">
    <citation type="submission" date="2019-01" db="EMBL/GenBank/DDBJ databases">
        <authorList>
            <person name="Chen W.-M."/>
        </authorList>
    </citation>
    <scope>NUCLEOTIDE SEQUENCE [LARGE SCALE GENOMIC DNA]</scope>
    <source>
        <strain evidence="2 3">HPM-16</strain>
    </source>
</reference>
<accession>A0A437Q604</accession>
<protein>
    <recommendedName>
        <fullName evidence="4">DUF1294 domain-containing protein</fullName>
    </recommendedName>
</protein>